<dbReference type="GO" id="GO:0005886">
    <property type="term" value="C:plasma membrane"/>
    <property type="evidence" value="ECO:0007669"/>
    <property type="project" value="TreeGrafter"/>
</dbReference>
<keyword evidence="3 6" id="KW-1133">Transmembrane helix</keyword>
<proteinExistence type="predicted"/>
<feature type="transmembrane region" description="Helical" evidence="6">
    <location>
        <begin position="74"/>
        <end position="97"/>
    </location>
</feature>
<evidence type="ECO:0000256" key="1">
    <source>
        <dbReference type="ARBA" id="ARBA00004141"/>
    </source>
</evidence>
<dbReference type="Ensembl" id="ENSPCET00000006533.1">
    <property type="protein sequence ID" value="ENSPCEP00000006301.1"/>
    <property type="gene ID" value="ENSPCEG00000005093.1"/>
</dbReference>
<evidence type="ECO:0000256" key="4">
    <source>
        <dbReference type="ARBA" id="ARBA00023136"/>
    </source>
</evidence>
<feature type="transmembrane region" description="Helical" evidence="6">
    <location>
        <begin position="147"/>
        <end position="169"/>
    </location>
</feature>
<evidence type="ECO:0000256" key="5">
    <source>
        <dbReference type="ARBA" id="ARBA00023180"/>
    </source>
</evidence>
<feature type="transmembrane region" description="Helical" evidence="6">
    <location>
        <begin position="39"/>
        <end position="62"/>
    </location>
</feature>
<keyword evidence="9" id="KW-1185">Reference proteome</keyword>
<dbReference type="GO" id="GO:0004930">
    <property type="term" value="F:G protein-coupled receptor activity"/>
    <property type="evidence" value="ECO:0007669"/>
    <property type="project" value="InterPro"/>
</dbReference>
<evidence type="ECO:0000256" key="6">
    <source>
        <dbReference type="SAM" id="Phobius"/>
    </source>
</evidence>
<feature type="transmembrane region" description="Helical" evidence="6">
    <location>
        <begin position="200"/>
        <end position="218"/>
    </location>
</feature>
<evidence type="ECO:0000256" key="3">
    <source>
        <dbReference type="ARBA" id="ARBA00022989"/>
    </source>
</evidence>
<dbReference type="AlphaFoldDB" id="A0A8C8RKA1"/>
<dbReference type="Proteomes" id="UP000694393">
    <property type="component" value="Unplaced"/>
</dbReference>
<feature type="domain" description="G-protein coupled receptors family 3 profile" evidence="7">
    <location>
        <begin position="39"/>
        <end position="300"/>
    </location>
</feature>
<keyword evidence="2 6" id="KW-0812">Transmembrane</keyword>
<dbReference type="InterPro" id="IPR000337">
    <property type="entry name" value="GPCR_3"/>
</dbReference>
<dbReference type="PROSITE" id="PS50259">
    <property type="entry name" value="G_PROTEIN_RECEP_F3_4"/>
    <property type="match status" value="1"/>
</dbReference>
<sequence length="314" mass="34650">MRLLSVQACWPCPLSEWSERGNASCWPKSYVYLTWLEPISLLLASWTVLGMAVTLSVLVVYLRHGDTPIVKAAGGLIFYCNMVGFLCAFSSTLLVIGEPTSLKCKLQKPVFGVSFALCLSSVLAKTVRILCSFESPVGKPSEFQRRLYLIIMGVGPFLQCLICVLWVRLDPPEASRVYPAGESHILLECHGDAGLGSSLVNGYLCFLAFCTLACAMRSQALPANFNDAQGIAYAMMIFFVTWLAVTPVLHSSRGRMANVAQGIVILLSAYSSLAALFLFKCYIMLFRPERNTVEWIRKSTYDTHLCLVNEAGRV</sequence>
<keyword evidence="4 6" id="KW-0472">Membrane</keyword>
<feature type="transmembrane region" description="Helical" evidence="6">
    <location>
        <begin position="109"/>
        <end position="127"/>
    </location>
</feature>
<evidence type="ECO:0000256" key="2">
    <source>
        <dbReference type="ARBA" id="ARBA00022692"/>
    </source>
</evidence>
<reference evidence="8" key="1">
    <citation type="submission" date="2025-08" db="UniProtKB">
        <authorList>
            <consortium name="Ensembl"/>
        </authorList>
    </citation>
    <scope>IDENTIFICATION</scope>
</reference>
<name>A0A8C8RKA1_9SAUR</name>
<keyword evidence="5" id="KW-0325">Glycoprotein</keyword>
<dbReference type="PANTHER" id="PTHR24061">
    <property type="entry name" value="CALCIUM-SENSING RECEPTOR-RELATED"/>
    <property type="match status" value="1"/>
</dbReference>
<dbReference type="InterPro" id="IPR017978">
    <property type="entry name" value="GPCR_3_C"/>
</dbReference>
<reference evidence="8" key="2">
    <citation type="submission" date="2025-09" db="UniProtKB">
        <authorList>
            <consortium name="Ensembl"/>
        </authorList>
    </citation>
    <scope>IDENTIFICATION</scope>
</reference>
<dbReference type="PANTHER" id="PTHR24061:SF422">
    <property type="entry name" value="G-PROTEIN COUPLED RECEPTORS FAMILY 3 PROFILE DOMAIN-CONTAINING PROTEIN"/>
    <property type="match status" value="1"/>
</dbReference>
<feature type="transmembrane region" description="Helical" evidence="6">
    <location>
        <begin position="262"/>
        <end position="283"/>
    </location>
</feature>
<evidence type="ECO:0000313" key="9">
    <source>
        <dbReference type="Proteomes" id="UP000694393"/>
    </source>
</evidence>
<evidence type="ECO:0000259" key="7">
    <source>
        <dbReference type="PROSITE" id="PS50259"/>
    </source>
</evidence>
<organism evidence="8 9">
    <name type="scientific">Pelusios castaneus</name>
    <name type="common">West African mud turtle</name>
    <dbReference type="NCBI Taxonomy" id="367368"/>
    <lineage>
        <taxon>Eukaryota</taxon>
        <taxon>Metazoa</taxon>
        <taxon>Chordata</taxon>
        <taxon>Craniata</taxon>
        <taxon>Vertebrata</taxon>
        <taxon>Euteleostomi</taxon>
        <taxon>Archelosauria</taxon>
        <taxon>Testudinata</taxon>
        <taxon>Testudines</taxon>
        <taxon>Pleurodira</taxon>
        <taxon>Pelomedusidae</taxon>
        <taxon>Pelusios</taxon>
    </lineage>
</organism>
<protein>
    <recommendedName>
        <fullName evidence="7">G-protein coupled receptors family 3 profile domain-containing protein</fullName>
    </recommendedName>
</protein>
<dbReference type="Pfam" id="PF00003">
    <property type="entry name" value="7tm_3"/>
    <property type="match status" value="1"/>
</dbReference>
<dbReference type="InterPro" id="IPR000068">
    <property type="entry name" value="GPCR_3_Ca_sens_rcpt-rel"/>
</dbReference>
<accession>A0A8C8RKA1</accession>
<evidence type="ECO:0000313" key="8">
    <source>
        <dbReference type="Ensembl" id="ENSPCEP00000006301.1"/>
    </source>
</evidence>
<dbReference type="PRINTS" id="PR00248">
    <property type="entry name" value="GPCRMGR"/>
</dbReference>
<feature type="transmembrane region" description="Helical" evidence="6">
    <location>
        <begin position="230"/>
        <end position="250"/>
    </location>
</feature>
<comment type="subcellular location">
    <subcellularLocation>
        <location evidence="1">Membrane</location>
        <topology evidence="1">Multi-pass membrane protein</topology>
    </subcellularLocation>
</comment>